<protein>
    <recommendedName>
        <fullName evidence="9">Methyltransferase</fullName>
    </recommendedName>
</protein>
<dbReference type="GO" id="GO:0070476">
    <property type="term" value="P:rRNA (guanine-N7)-methylation"/>
    <property type="evidence" value="ECO:0007669"/>
    <property type="project" value="InterPro"/>
</dbReference>
<dbReference type="PANTHER" id="PTHR12734">
    <property type="entry name" value="METHYLTRANSFERASE-RELATED"/>
    <property type="match status" value="1"/>
</dbReference>
<keyword evidence="1" id="KW-0489">Methyltransferase</keyword>
<evidence type="ECO:0008006" key="9">
    <source>
        <dbReference type="Google" id="ProtNLM"/>
    </source>
</evidence>
<evidence type="ECO:0000256" key="4">
    <source>
        <dbReference type="SAM" id="MobiDB-lite"/>
    </source>
</evidence>
<dbReference type="OrthoDB" id="2877at2759"/>
<evidence type="ECO:0000259" key="5">
    <source>
        <dbReference type="Pfam" id="PF12589"/>
    </source>
</evidence>
<dbReference type="SUPFAM" id="SSF53335">
    <property type="entry name" value="S-adenosyl-L-methionine-dependent methyltransferases"/>
    <property type="match status" value="1"/>
</dbReference>
<gene>
    <name evidence="7" type="ORF">ETH_00016105</name>
</gene>
<dbReference type="Pfam" id="PF13649">
    <property type="entry name" value="Methyltransf_25"/>
    <property type="match status" value="1"/>
</dbReference>
<keyword evidence="2" id="KW-0808">Transferase</keyword>
<evidence type="ECO:0000259" key="6">
    <source>
        <dbReference type="Pfam" id="PF13649"/>
    </source>
</evidence>
<feature type="region of interest" description="Disordered" evidence="4">
    <location>
        <begin position="289"/>
        <end position="334"/>
    </location>
</feature>
<feature type="compositionally biased region" description="Low complexity" evidence="4">
    <location>
        <begin position="171"/>
        <end position="181"/>
    </location>
</feature>
<keyword evidence="8" id="KW-1185">Reference proteome</keyword>
<accession>U6KQ22</accession>
<dbReference type="InterPro" id="IPR041698">
    <property type="entry name" value="Methyltransf_25"/>
</dbReference>
<feature type="domain" description="Methyltransferase" evidence="6">
    <location>
        <begin position="53"/>
        <end position="129"/>
    </location>
</feature>
<dbReference type="PANTHER" id="PTHR12734:SF0">
    <property type="entry name" value="18S RRNA (GUANINE-N(7))-METHYLTRANSFERASE-RELATED"/>
    <property type="match status" value="1"/>
</dbReference>
<dbReference type="VEuPathDB" id="ToxoDB:ETH2_1592500"/>
<dbReference type="InterPro" id="IPR039769">
    <property type="entry name" value="Bud23-like"/>
</dbReference>
<dbReference type="GO" id="GO:0016435">
    <property type="term" value="F:rRNA (guanine) methyltransferase activity"/>
    <property type="evidence" value="ECO:0007669"/>
    <property type="project" value="InterPro"/>
</dbReference>
<dbReference type="EMBL" id="HG673766">
    <property type="protein sequence ID" value="CDJ37543.1"/>
    <property type="molecule type" value="Genomic_DNA"/>
</dbReference>
<sequence length="334" mass="36942">MSRPEHLLPADVYYGKEETQRYARSSRMHAVQRQLAERALEMLLLPENESCLVLDLGFGCGMSGSAVSEKGHFVVGLDISRHMLEEARELENLETADALLADLGKPFYFRPGTFDGAISISAIQWLCSDIKSDIADALRTPENTAAAAAAAGAAGGSSGGEEDMDEDEASDQQQLLLQQQQRQRRPALPASAYRRQTCFFEHLARALKPGARAALQFYPDSAEQLESLTSAALRSGFEGGLVVDFPNSTRAKKYFLCLWLPGGHARKLQQLPKALGTSAIINEGRERPLVSGRRAKKQISKKEWIAKKKEKQSMKGKKVRPDSKYSGRKRKDKF</sequence>
<name>U6KQ22_EIMTE</name>
<organism evidence="7 8">
    <name type="scientific">Eimeria tenella</name>
    <name type="common">Coccidian parasite</name>
    <dbReference type="NCBI Taxonomy" id="5802"/>
    <lineage>
        <taxon>Eukaryota</taxon>
        <taxon>Sar</taxon>
        <taxon>Alveolata</taxon>
        <taxon>Apicomplexa</taxon>
        <taxon>Conoidasida</taxon>
        <taxon>Coccidia</taxon>
        <taxon>Eucoccidiorida</taxon>
        <taxon>Eimeriorina</taxon>
        <taxon>Eimeriidae</taxon>
        <taxon>Eimeria</taxon>
    </lineage>
</organism>
<evidence type="ECO:0000313" key="7">
    <source>
        <dbReference type="EMBL" id="CDJ37543.1"/>
    </source>
</evidence>
<feature type="domain" description="18S rRNA (guanine(1575)-N(7))-methyltransferase Bud23 C-terminal" evidence="5">
    <location>
        <begin position="280"/>
        <end position="331"/>
    </location>
</feature>
<evidence type="ECO:0000256" key="3">
    <source>
        <dbReference type="ARBA" id="ARBA00022691"/>
    </source>
</evidence>
<dbReference type="GeneID" id="25252375"/>
<dbReference type="VEuPathDB" id="ToxoDB:ETH_00016105"/>
<feature type="compositionally biased region" description="Acidic residues" evidence="4">
    <location>
        <begin position="160"/>
        <end position="170"/>
    </location>
</feature>
<evidence type="ECO:0000256" key="2">
    <source>
        <dbReference type="ARBA" id="ARBA00022679"/>
    </source>
</evidence>
<evidence type="ECO:0000256" key="1">
    <source>
        <dbReference type="ARBA" id="ARBA00022603"/>
    </source>
</evidence>
<dbReference type="Gene3D" id="3.40.50.150">
    <property type="entry name" value="Vaccinia Virus protein VP39"/>
    <property type="match status" value="1"/>
</dbReference>
<dbReference type="CDD" id="cd02440">
    <property type="entry name" value="AdoMet_MTases"/>
    <property type="match status" value="1"/>
</dbReference>
<keyword evidence="3" id="KW-0949">S-adenosyl-L-methionine</keyword>
<reference evidence="7" key="1">
    <citation type="submission" date="2013-10" db="EMBL/GenBank/DDBJ databases">
        <title>Genomic analysis of the causative agents of coccidiosis in chickens.</title>
        <authorList>
            <person name="Reid A.J."/>
            <person name="Blake D."/>
            <person name="Billington K."/>
            <person name="Browne H."/>
            <person name="Dunn M."/>
            <person name="Hung S."/>
            <person name="Kawahara F."/>
            <person name="Miranda-Saavedra D."/>
            <person name="Mourier T."/>
            <person name="Nagra H."/>
            <person name="Otto T.D."/>
            <person name="Rawlings N."/>
            <person name="Sanchez A."/>
            <person name="Sanders M."/>
            <person name="Subramaniam C."/>
            <person name="Tay Y."/>
            <person name="Dear P."/>
            <person name="Doerig C."/>
            <person name="Gruber A."/>
            <person name="Parkinson J."/>
            <person name="Shirley M."/>
            <person name="Wan K.L."/>
            <person name="Berriman M."/>
            <person name="Tomley F."/>
            <person name="Pain A."/>
        </authorList>
    </citation>
    <scope>NUCLEOTIDE SEQUENCE [LARGE SCALE GENOMIC DNA]</scope>
    <source>
        <strain evidence="7">Houghton</strain>
    </source>
</reference>
<dbReference type="RefSeq" id="XP_013228381.1">
    <property type="nucleotide sequence ID" value="XM_013372927.1"/>
</dbReference>
<dbReference type="AlphaFoldDB" id="U6KQ22"/>
<proteinExistence type="predicted"/>
<dbReference type="Pfam" id="PF12589">
    <property type="entry name" value="WBS_methylT"/>
    <property type="match status" value="1"/>
</dbReference>
<dbReference type="InterPro" id="IPR029063">
    <property type="entry name" value="SAM-dependent_MTases_sf"/>
</dbReference>
<dbReference type="GO" id="GO:0005730">
    <property type="term" value="C:nucleolus"/>
    <property type="evidence" value="ECO:0007669"/>
    <property type="project" value="TreeGrafter"/>
</dbReference>
<dbReference type="Proteomes" id="UP000030747">
    <property type="component" value="Unassembled WGS sequence"/>
</dbReference>
<dbReference type="OMA" id="WIQEKKE"/>
<dbReference type="InterPro" id="IPR022238">
    <property type="entry name" value="Bud23_C"/>
</dbReference>
<feature type="compositionally biased region" description="Basic and acidic residues" evidence="4">
    <location>
        <begin position="300"/>
        <end position="325"/>
    </location>
</feature>
<reference evidence="7" key="2">
    <citation type="submission" date="2013-10" db="EMBL/GenBank/DDBJ databases">
        <authorList>
            <person name="Aslett M."/>
        </authorList>
    </citation>
    <scope>NUCLEOTIDE SEQUENCE [LARGE SCALE GENOMIC DNA]</scope>
    <source>
        <strain evidence="7">Houghton</strain>
    </source>
</reference>
<evidence type="ECO:0000313" key="8">
    <source>
        <dbReference type="Proteomes" id="UP000030747"/>
    </source>
</evidence>
<feature type="region of interest" description="Disordered" evidence="4">
    <location>
        <begin position="149"/>
        <end position="188"/>
    </location>
</feature>